<evidence type="ECO:0000313" key="5">
    <source>
        <dbReference type="EMBL" id="KAF4964213.1"/>
    </source>
</evidence>
<evidence type="ECO:0000259" key="4">
    <source>
        <dbReference type="Pfam" id="PF25053"/>
    </source>
</evidence>
<dbReference type="PANTHER" id="PTHR10039:SF5">
    <property type="entry name" value="NACHT DOMAIN-CONTAINING PROTEIN"/>
    <property type="match status" value="1"/>
</dbReference>
<dbReference type="SUPFAM" id="SSF52540">
    <property type="entry name" value="P-loop containing nucleoside triphosphate hydrolases"/>
    <property type="match status" value="1"/>
</dbReference>
<proteinExistence type="predicted"/>
<reference evidence="5" key="2">
    <citation type="submission" date="2020-05" db="EMBL/GenBank/DDBJ databases">
        <authorList>
            <person name="Kim H.-S."/>
            <person name="Proctor R.H."/>
            <person name="Brown D.W."/>
        </authorList>
    </citation>
    <scope>NUCLEOTIDE SEQUENCE</scope>
    <source>
        <strain evidence="5">NRRL 20472</strain>
    </source>
</reference>
<gene>
    <name evidence="5" type="ORF">FSARC_7847</name>
</gene>
<dbReference type="InterPro" id="IPR027417">
    <property type="entry name" value="P-loop_NTPase"/>
</dbReference>
<reference evidence="5" key="1">
    <citation type="journal article" date="2020" name="BMC Genomics">
        <title>Correction to: Identification and distribution of gene clusters required for synthesis of sphingolipid metabolism inhibitors in diverse species of the filamentous fungus Fusarium.</title>
        <authorList>
            <person name="Kim H.S."/>
            <person name="Lohmar J.M."/>
            <person name="Busman M."/>
            <person name="Brown D.W."/>
            <person name="Naumann T.A."/>
            <person name="Divon H.H."/>
            <person name="Lysoe E."/>
            <person name="Uhlig S."/>
            <person name="Proctor R.H."/>
        </authorList>
    </citation>
    <scope>NUCLEOTIDE SEQUENCE</scope>
    <source>
        <strain evidence="5">NRRL 20472</strain>
    </source>
</reference>
<dbReference type="EMBL" id="JABEXW010000422">
    <property type="protein sequence ID" value="KAF4964213.1"/>
    <property type="molecule type" value="Genomic_DNA"/>
</dbReference>
<evidence type="ECO:0000259" key="3">
    <source>
        <dbReference type="Pfam" id="PF24883"/>
    </source>
</evidence>
<feature type="region of interest" description="Disordered" evidence="2">
    <location>
        <begin position="808"/>
        <end position="836"/>
    </location>
</feature>
<dbReference type="Pfam" id="PF24883">
    <property type="entry name" value="NPHP3_N"/>
    <property type="match status" value="1"/>
</dbReference>
<organism evidence="5 6">
    <name type="scientific">Fusarium sarcochroum</name>
    <dbReference type="NCBI Taxonomy" id="1208366"/>
    <lineage>
        <taxon>Eukaryota</taxon>
        <taxon>Fungi</taxon>
        <taxon>Dikarya</taxon>
        <taxon>Ascomycota</taxon>
        <taxon>Pezizomycotina</taxon>
        <taxon>Sordariomycetes</taxon>
        <taxon>Hypocreomycetidae</taxon>
        <taxon>Hypocreales</taxon>
        <taxon>Nectriaceae</taxon>
        <taxon>Fusarium</taxon>
        <taxon>Fusarium lateritium species complex</taxon>
    </lineage>
</organism>
<dbReference type="OrthoDB" id="443402at2759"/>
<feature type="domain" description="Nephrocystin 3-like N-terminal" evidence="3">
    <location>
        <begin position="62"/>
        <end position="226"/>
    </location>
</feature>
<feature type="domain" description="DUF7791" evidence="4">
    <location>
        <begin position="355"/>
        <end position="460"/>
    </location>
</feature>
<dbReference type="Proteomes" id="UP000622797">
    <property type="component" value="Unassembled WGS sequence"/>
</dbReference>
<evidence type="ECO:0008006" key="7">
    <source>
        <dbReference type="Google" id="ProtNLM"/>
    </source>
</evidence>
<dbReference type="InterPro" id="IPR056693">
    <property type="entry name" value="DUF7791"/>
</dbReference>
<dbReference type="AlphaFoldDB" id="A0A8H4TU54"/>
<sequence length="836" mass="96193">MRHLSLSESKVRTQLDIIRSLSFKTRQFRHEAIPIAHQETFQWVFEPSNSQAISSDQNDQTSKSKLLNWLEHGTKVFWVSGKPGSGKSTFMKFIANHRKTVEALSRWSHPYRPITSSCYFWHSGSEMQKSLTGLLQTLLYDVFRFCPQLIRQSCPSRWSGEVSNSEKWTEAELRSTLERIAGQVEAPYKFCFFIDGLDEYDGDHIDFCEYLSTIFGQNVKLCVSSRPWNVFNDAFGQDPATRLFVHELTWNDIMSYTQDRLHQHPRWASLESQTNEAGSLIREVATRSEGVFLWVYFVTRLLREGLTNDESIPDLKRRLFSFPTGLEAFFKQMLESISPLHHEKMAGDLLLTMYAPEPLETLVYSFVDDEYEDEDYFERMPVMEEDPEAVYMCQEQTVRRLNERCCGLLEEQLGTVHFLHRTIADFLKTREMSDFLCSRAPKNFKPGVSILKAYAAWLKVSSFYHGQFKLYERETISENDIQQSSLYRGIRTALKYASYLESDVDISKVMIDRLVDDIDSTLGDLAVNIDPLRSVDFPDAHEYVSRLCRILVLRTPLTGYLSRKLSEQPSFLSILDRSPISLVLWPPMASDSSWPVASRQKLDIVLKAGSDPNDSTVWRRFISEILLDNSTPPKRKFQDALDQGLIQLFLDNRADPCVKLPDDKSAFNYFVTRAVFDMDWNENAMDMYLQALSSFIYGGAVLEPYTTPAATGSQETLLDSQLRFLSSGYCNRITLGGLEKKLDWIDKHALEPQRRFIARLIEKIIPCARQAGWPLKHYHDLMDRATSVTKLSSPSTISELSAGCLKRDNETDALEVEEREQKRRAYEGSGESDQNG</sequence>
<evidence type="ECO:0000313" key="6">
    <source>
        <dbReference type="Proteomes" id="UP000622797"/>
    </source>
</evidence>
<dbReference type="InterPro" id="IPR056884">
    <property type="entry name" value="NPHP3-like_N"/>
</dbReference>
<dbReference type="Pfam" id="PF25053">
    <property type="entry name" value="DUF7791"/>
    <property type="match status" value="1"/>
</dbReference>
<dbReference type="Gene3D" id="3.40.50.300">
    <property type="entry name" value="P-loop containing nucleotide triphosphate hydrolases"/>
    <property type="match status" value="1"/>
</dbReference>
<evidence type="ECO:0000256" key="2">
    <source>
        <dbReference type="SAM" id="MobiDB-lite"/>
    </source>
</evidence>
<protein>
    <recommendedName>
        <fullName evidence="7">NACHT domain-containing protein</fullName>
    </recommendedName>
</protein>
<keyword evidence="1" id="KW-0677">Repeat</keyword>
<accession>A0A8H4TU54</accession>
<comment type="caution">
    <text evidence="5">The sequence shown here is derived from an EMBL/GenBank/DDBJ whole genome shotgun (WGS) entry which is preliminary data.</text>
</comment>
<evidence type="ECO:0000256" key="1">
    <source>
        <dbReference type="ARBA" id="ARBA00022737"/>
    </source>
</evidence>
<keyword evidence="6" id="KW-1185">Reference proteome</keyword>
<dbReference type="PANTHER" id="PTHR10039">
    <property type="entry name" value="AMELOGENIN"/>
    <property type="match status" value="1"/>
</dbReference>
<name>A0A8H4TU54_9HYPO</name>